<keyword evidence="2" id="KW-0805">Transcription regulation</keyword>
<dbReference type="InterPro" id="IPR000847">
    <property type="entry name" value="LysR_HTH_N"/>
</dbReference>
<keyword evidence="7" id="KW-1185">Reference proteome</keyword>
<sequence>MNLHALRLFHHVAELGSVTKAAELLKISQPAVTSQIKKLERELGLPLFSPLGRGILLTDAGMTLAQESARLFALEKHIEQSIEDYRAGYAGRLRVAATYLPANFLLPRGIAGFKRKFPDVDIQFTTTSSLNATDHLLRYEADIAFIGGLRNSHPSLEKTHWYEDEMWFVVHKDHKLASSEAVLAEVVKEPFVYREQGSYSREQLLSLCRVQRLNAPTVGLQMNGFSELIRVVSEGYGVAFLSALEAREEVERGNLRRIYVQDAVMNNPVFLCHRKEPLPPHALRFLETIPRNNSG</sequence>
<feature type="domain" description="HTH lysR-type" evidence="5">
    <location>
        <begin position="1"/>
        <end position="58"/>
    </location>
</feature>
<dbReference type="SUPFAM" id="SSF53850">
    <property type="entry name" value="Periplasmic binding protein-like II"/>
    <property type="match status" value="1"/>
</dbReference>
<dbReference type="GO" id="GO:0003700">
    <property type="term" value="F:DNA-binding transcription factor activity"/>
    <property type="evidence" value="ECO:0007669"/>
    <property type="project" value="InterPro"/>
</dbReference>
<comment type="similarity">
    <text evidence="1">Belongs to the LysR transcriptional regulatory family.</text>
</comment>
<dbReference type="PROSITE" id="PS50931">
    <property type="entry name" value="HTH_LYSR"/>
    <property type="match status" value="1"/>
</dbReference>
<dbReference type="AlphaFoldDB" id="A0A7Z2VSQ6"/>
<evidence type="ECO:0000313" key="6">
    <source>
        <dbReference type="EMBL" id="QJD88260.1"/>
    </source>
</evidence>
<keyword evidence="3" id="KW-0238">DNA-binding</keyword>
<dbReference type="EMBL" id="CP051680">
    <property type="protein sequence ID" value="QJD88260.1"/>
    <property type="molecule type" value="Genomic_DNA"/>
</dbReference>
<dbReference type="Proteomes" id="UP000502248">
    <property type="component" value="Chromosome"/>
</dbReference>
<proteinExistence type="inferred from homology"/>
<evidence type="ECO:0000259" key="5">
    <source>
        <dbReference type="PROSITE" id="PS50931"/>
    </source>
</evidence>
<protein>
    <submittedName>
        <fullName evidence="6">LysR family transcriptional regulator</fullName>
    </submittedName>
</protein>
<evidence type="ECO:0000256" key="3">
    <source>
        <dbReference type="ARBA" id="ARBA00023125"/>
    </source>
</evidence>
<dbReference type="PANTHER" id="PTHR30126">
    <property type="entry name" value="HTH-TYPE TRANSCRIPTIONAL REGULATOR"/>
    <property type="match status" value="1"/>
</dbReference>
<dbReference type="InterPro" id="IPR036388">
    <property type="entry name" value="WH-like_DNA-bd_sf"/>
</dbReference>
<dbReference type="GO" id="GO:0000976">
    <property type="term" value="F:transcription cis-regulatory region binding"/>
    <property type="evidence" value="ECO:0007669"/>
    <property type="project" value="TreeGrafter"/>
</dbReference>
<accession>A0A7Z2VSQ6</accession>
<dbReference type="InterPro" id="IPR036390">
    <property type="entry name" value="WH_DNA-bd_sf"/>
</dbReference>
<dbReference type="Gene3D" id="3.40.190.10">
    <property type="entry name" value="Periplasmic binding protein-like II"/>
    <property type="match status" value="2"/>
</dbReference>
<evidence type="ECO:0000256" key="4">
    <source>
        <dbReference type="ARBA" id="ARBA00023163"/>
    </source>
</evidence>
<dbReference type="SUPFAM" id="SSF46785">
    <property type="entry name" value="Winged helix' DNA-binding domain"/>
    <property type="match status" value="1"/>
</dbReference>
<dbReference type="InterPro" id="IPR005119">
    <property type="entry name" value="LysR_subst-bd"/>
</dbReference>
<dbReference type="PANTHER" id="PTHR30126:SF40">
    <property type="entry name" value="HTH-TYPE TRANSCRIPTIONAL REGULATOR GLTR"/>
    <property type="match status" value="1"/>
</dbReference>
<evidence type="ECO:0000313" key="7">
    <source>
        <dbReference type="Proteomes" id="UP000502248"/>
    </source>
</evidence>
<evidence type="ECO:0000256" key="2">
    <source>
        <dbReference type="ARBA" id="ARBA00023015"/>
    </source>
</evidence>
<dbReference type="Gene3D" id="1.10.10.10">
    <property type="entry name" value="Winged helix-like DNA-binding domain superfamily/Winged helix DNA-binding domain"/>
    <property type="match status" value="1"/>
</dbReference>
<gene>
    <name evidence="6" type="ORF">HH215_20505</name>
</gene>
<dbReference type="PRINTS" id="PR00039">
    <property type="entry name" value="HTHLYSR"/>
</dbReference>
<name>A0A7Z2VSQ6_9BACL</name>
<dbReference type="KEGG" id="cheb:HH215_20505"/>
<dbReference type="Pfam" id="PF00126">
    <property type="entry name" value="HTH_1"/>
    <property type="match status" value="1"/>
</dbReference>
<dbReference type="FunFam" id="1.10.10.10:FF:000001">
    <property type="entry name" value="LysR family transcriptional regulator"/>
    <property type="match status" value="1"/>
</dbReference>
<organism evidence="6 7">
    <name type="scientific">Cohnella herbarum</name>
    <dbReference type="NCBI Taxonomy" id="2728023"/>
    <lineage>
        <taxon>Bacteria</taxon>
        <taxon>Bacillati</taxon>
        <taxon>Bacillota</taxon>
        <taxon>Bacilli</taxon>
        <taxon>Bacillales</taxon>
        <taxon>Paenibacillaceae</taxon>
        <taxon>Cohnella</taxon>
    </lineage>
</organism>
<reference evidence="6 7" key="1">
    <citation type="submission" date="2020-04" db="EMBL/GenBank/DDBJ databases">
        <title>Genome sequencing of novel species.</title>
        <authorList>
            <person name="Heo J."/>
            <person name="Kim S.-J."/>
            <person name="Kim J.-S."/>
            <person name="Hong S.-B."/>
            <person name="Kwon S.-W."/>
        </authorList>
    </citation>
    <scope>NUCLEOTIDE SEQUENCE [LARGE SCALE GENOMIC DNA]</scope>
    <source>
        <strain evidence="6 7">MFER-1</strain>
    </source>
</reference>
<keyword evidence="4" id="KW-0804">Transcription</keyword>
<evidence type="ECO:0000256" key="1">
    <source>
        <dbReference type="ARBA" id="ARBA00009437"/>
    </source>
</evidence>
<dbReference type="Pfam" id="PF03466">
    <property type="entry name" value="LysR_substrate"/>
    <property type="match status" value="1"/>
</dbReference>